<proteinExistence type="predicted"/>
<comment type="caution">
    <text evidence="1">The sequence shown here is derived from an EMBL/GenBank/DDBJ whole genome shotgun (WGS) entry which is preliminary data.</text>
</comment>
<gene>
    <name evidence="1" type="ORF">SDC9_180798</name>
</gene>
<organism evidence="1">
    <name type="scientific">bioreactor metagenome</name>
    <dbReference type="NCBI Taxonomy" id="1076179"/>
    <lineage>
        <taxon>unclassified sequences</taxon>
        <taxon>metagenomes</taxon>
        <taxon>ecological metagenomes</taxon>
    </lineage>
</organism>
<sequence length="68" mass="7015">MDHLHKVARAALANPVTAGLAIHLGADGLENTLYIRPGFGRTAGHHAGAFQRAFLAAGHAGTDIAQAF</sequence>
<dbReference type="EMBL" id="VSSQ01085751">
    <property type="protein sequence ID" value="MPN33313.1"/>
    <property type="molecule type" value="Genomic_DNA"/>
</dbReference>
<name>A0A645HBY3_9ZZZZ</name>
<accession>A0A645HBY3</accession>
<protein>
    <submittedName>
        <fullName evidence="1">Uncharacterized protein</fullName>
    </submittedName>
</protein>
<evidence type="ECO:0000313" key="1">
    <source>
        <dbReference type="EMBL" id="MPN33313.1"/>
    </source>
</evidence>
<reference evidence="1" key="1">
    <citation type="submission" date="2019-08" db="EMBL/GenBank/DDBJ databases">
        <authorList>
            <person name="Kucharzyk K."/>
            <person name="Murdoch R.W."/>
            <person name="Higgins S."/>
            <person name="Loffler F."/>
        </authorList>
    </citation>
    <scope>NUCLEOTIDE SEQUENCE</scope>
</reference>
<dbReference type="AlphaFoldDB" id="A0A645HBY3"/>